<evidence type="ECO:0000256" key="1">
    <source>
        <dbReference type="SAM" id="MobiDB-lite"/>
    </source>
</evidence>
<protein>
    <submittedName>
        <fullName evidence="2">Uncharacterized protein</fullName>
    </submittedName>
</protein>
<feature type="compositionally biased region" description="Basic and acidic residues" evidence="1">
    <location>
        <begin position="1"/>
        <end position="12"/>
    </location>
</feature>
<organism evidence="2 3">
    <name type="scientific">Streptomyces heliomycini</name>
    <dbReference type="NCBI Taxonomy" id="284032"/>
    <lineage>
        <taxon>Bacteria</taxon>
        <taxon>Bacillati</taxon>
        <taxon>Actinomycetota</taxon>
        <taxon>Actinomycetes</taxon>
        <taxon>Kitasatosporales</taxon>
        <taxon>Streptomycetaceae</taxon>
        <taxon>Streptomyces</taxon>
    </lineage>
</organism>
<accession>A0ABV5L5S5</accession>
<dbReference type="Proteomes" id="UP001589753">
    <property type="component" value="Unassembled WGS sequence"/>
</dbReference>
<sequence length="59" mass="6579">MRDPVSEVHEGGQEPVDEDQPVLCARAHSALSWPGRESALVPFMPQRAKLSHEFSDHVD</sequence>
<gene>
    <name evidence="2" type="ORF">ACFFUA_08615</name>
</gene>
<evidence type="ECO:0000313" key="3">
    <source>
        <dbReference type="Proteomes" id="UP001589753"/>
    </source>
</evidence>
<dbReference type="RefSeq" id="WP_158717725.1">
    <property type="nucleotide sequence ID" value="NZ_JBHMDI010000014.1"/>
</dbReference>
<proteinExistence type="predicted"/>
<evidence type="ECO:0000313" key="2">
    <source>
        <dbReference type="EMBL" id="MFB9347523.1"/>
    </source>
</evidence>
<reference evidence="2 3" key="1">
    <citation type="submission" date="2024-09" db="EMBL/GenBank/DDBJ databases">
        <authorList>
            <person name="Sun Q."/>
            <person name="Mori K."/>
        </authorList>
    </citation>
    <scope>NUCLEOTIDE SEQUENCE [LARGE SCALE GENOMIC DNA]</scope>
    <source>
        <strain evidence="2 3">JCM 9767</strain>
    </source>
</reference>
<name>A0ABV5L5S5_9ACTN</name>
<keyword evidence="3" id="KW-1185">Reference proteome</keyword>
<comment type="caution">
    <text evidence="2">The sequence shown here is derived from an EMBL/GenBank/DDBJ whole genome shotgun (WGS) entry which is preliminary data.</text>
</comment>
<dbReference type="EMBL" id="JBHMDI010000014">
    <property type="protein sequence ID" value="MFB9347523.1"/>
    <property type="molecule type" value="Genomic_DNA"/>
</dbReference>
<feature type="region of interest" description="Disordered" evidence="1">
    <location>
        <begin position="1"/>
        <end position="20"/>
    </location>
</feature>